<sequence length="368" mass="38820">MKQFEAETMNTPNSSNPPIQPVHSKHNRQSAYMASRVAVNLLKLRIFIALFAIIIVFSLATENFLSTSNMLIMAKHVTIVAILSIGMTLVILTGGIDLSVGSIVGISGMAAGYLLLEGVKVGHHIVFFNPWGVTLIACALGAIIGAVNGYLITALNVAPFIATLGMLYVVRGAALLVNNGSTYADLGGNPALGNTGFEFLGNGTILGLSMPVWIMVILAAITIFVAKRTPLGRRIYAIGGNEQAARFSGIRTNRVKLFVYMFSGFCAAIVGLVITAQLQTAHPLTGQTFELNAIAAVVLGGTALMGGRGTVFGSVVGACVISILGDGMVMCGISDFWQMVIKGLVIIFAVVIDQLQQRLQSRMVSLTA</sequence>
<comment type="caution">
    <text evidence="1">The sequence shown here is derived from an EMBL/GenBank/DDBJ whole genome shotgun (WGS) entry which is preliminary data.</text>
</comment>
<evidence type="ECO:0000313" key="2">
    <source>
        <dbReference type="Proteomes" id="UP001558850"/>
    </source>
</evidence>
<evidence type="ECO:0000313" key="1">
    <source>
        <dbReference type="EMBL" id="MEX3932131.1"/>
    </source>
</evidence>
<organism evidence="1 2">
    <name type="scientific">Paraburkholderia phymatum</name>
    <dbReference type="NCBI Taxonomy" id="148447"/>
    <lineage>
        <taxon>Bacteria</taxon>
        <taxon>Pseudomonadati</taxon>
        <taxon>Pseudomonadota</taxon>
        <taxon>Betaproteobacteria</taxon>
        <taxon>Burkholderiales</taxon>
        <taxon>Burkholderiaceae</taxon>
        <taxon>Paraburkholderia</taxon>
    </lineage>
</organism>
<protein>
    <submittedName>
        <fullName evidence="1">ABC transporter permease</fullName>
    </submittedName>
</protein>
<name>A0ACC6TXH5_9BURK</name>
<keyword evidence="2" id="KW-1185">Reference proteome</keyword>
<accession>A0ACC6TXH5</accession>
<reference evidence="1" key="1">
    <citation type="submission" date="2024-07" db="EMBL/GenBank/DDBJ databases">
        <title>A survey of Mimosa microsymbionts across Brazilian biomes reveals a high diversity of Paraburkholderia nodulating endemic species, but also that Cupriavidus is common as a symbiont of widespread species.</title>
        <authorList>
            <person name="Rouws L."/>
            <person name="Barauna A."/>
            <person name="Beukes C."/>
            <person name="Rouws J.R.C."/>
            <person name="De Faria S.M."/>
            <person name="Gross E."/>
            <person name="Bueno Dos Reis Junior F."/>
            <person name="Simon M.F."/>
            <person name="Maluk M."/>
            <person name="Odee D.W."/>
            <person name="Kenicer G."/>
            <person name="Young J.P.W."/>
            <person name="Reis V.M."/>
            <person name="Zilli J."/>
            <person name="James E.K."/>
        </authorList>
    </citation>
    <scope>NUCLEOTIDE SEQUENCE</scope>
    <source>
        <strain evidence="1">EG181B</strain>
    </source>
</reference>
<dbReference type="Proteomes" id="UP001558850">
    <property type="component" value="Unassembled WGS sequence"/>
</dbReference>
<proteinExistence type="predicted"/>
<gene>
    <name evidence="1" type="ORF">AB4Y32_10030</name>
</gene>
<dbReference type="EMBL" id="JBFRCH010000004">
    <property type="protein sequence ID" value="MEX3932131.1"/>
    <property type="molecule type" value="Genomic_DNA"/>
</dbReference>